<evidence type="ECO:0000256" key="1">
    <source>
        <dbReference type="ARBA" id="ARBA00008344"/>
    </source>
</evidence>
<dbReference type="PANTHER" id="PTHR45704">
    <property type="entry name" value="RAS-LIKE FAMILY MEMBER 11"/>
    <property type="match status" value="1"/>
</dbReference>
<dbReference type="NCBIfam" id="TIGR00231">
    <property type="entry name" value="small_GTP"/>
    <property type="match status" value="1"/>
</dbReference>
<evidence type="ECO:0000256" key="3">
    <source>
        <dbReference type="ARBA" id="ARBA00022801"/>
    </source>
</evidence>
<dbReference type="SMART" id="SM00173">
    <property type="entry name" value="RAS"/>
    <property type="match status" value="1"/>
</dbReference>
<dbReference type="AlphaFoldDB" id="D3PGP1"/>
<dbReference type="EMBL" id="BT120797">
    <property type="protein sequence ID" value="ADD24437.1"/>
    <property type="molecule type" value="mRNA"/>
</dbReference>
<dbReference type="SMART" id="SM00175">
    <property type="entry name" value="RAB"/>
    <property type="match status" value="1"/>
</dbReference>
<dbReference type="InterPro" id="IPR001806">
    <property type="entry name" value="Small_GTPase"/>
</dbReference>
<dbReference type="InterPro" id="IPR027417">
    <property type="entry name" value="P-loop_NTPase"/>
</dbReference>
<dbReference type="PROSITE" id="PS51419">
    <property type="entry name" value="RAB"/>
    <property type="match status" value="1"/>
</dbReference>
<keyword evidence="3" id="KW-0378">Hydrolase</keyword>
<evidence type="ECO:0000313" key="6">
    <source>
        <dbReference type="EMBL" id="ADD24437.1"/>
    </source>
</evidence>
<dbReference type="GO" id="GO:0005525">
    <property type="term" value="F:GTP binding"/>
    <property type="evidence" value="ECO:0007669"/>
    <property type="project" value="InterPro"/>
</dbReference>
<feature type="region of interest" description="Disordered" evidence="5">
    <location>
        <begin position="298"/>
        <end position="329"/>
    </location>
</feature>
<dbReference type="PROSITE" id="PS51421">
    <property type="entry name" value="RAS"/>
    <property type="match status" value="1"/>
</dbReference>
<feature type="compositionally biased region" description="Polar residues" evidence="5">
    <location>
        <begin position="308"/>
        <end position="320"/>
    </location>
</feature>
<dbReference type="Pfam" id="PF00071">
    <property type="entry name" value="Ras"/>
    <property type="match status" value="1"/>
</dbReference>
<dbReference type="Gene3D" id="3.40.50.300">
    <property type="entry name" value="P-loop containing nucleotide triphosphate hydrolases"/>
    <property type="match status" value="1"/>
</dbReference>
<evidence type="ECO:0000256" key="2">
    <source>
        <dbReference type="ARBA" id="ARBA00011984"/>
    </source>
</evidence>
<dbReference type="GO" id="GO:0003925">
    <property type="term" value="F:G protein activity"/>
    <property type="evidence" value="ECO:0007669"/>
    <property type="project" value="UniProtKB-EC"/>
</dbReference>
<organism evidence="6">
    <name type="scientific">Lepeophtheirus salmonis</name>
    <name type="common">Salmon louse</name>
    <name type="synonym">Caligus salmonis</name>
    <dbReference type="NCBI Taxonomy" id="72036"/>
    <lineage>
        <taxon>Eukaryota</taxon>
        <taxon>Metazoa</taxon>
        <taxon>Ecdysozoa</taxon>
        <taxon>Arthropoda</taxon>
        <taxon>Crustacea</taxon>
        <taxon>Multicrustacea</taxon>
        <taxon>Hexanauplia</taxon>
        <taxon>Copepoda</taxon>
        <taxon>Siphonostomatoida</taxon>
        <taxon>Caligidae</taxon>
        <taxon>Lepeophtheirus</taxon>
    </lineage>
</organism>
<sequence>MAQLAQSRCFSDTVVLGCGKSNRGNYILTTNVEINVQDIEIIPTIRLLVIGGAQVGKTALTVRYLTKRLATTESIQSDFYYRQCIHLEGRRPVEIEIIDISSKPGEIYNLPIHRLRESDAIIAMYSITDRRSYESAKDIMDIISDLEPSIPTPMLLFGNKTDLNHLRKISSYEGERLAQRYNASFHEISVADSPTDTVSILTSVVKELWHTKTDYSNDEFKHKRWGSVSGISSSRSRHRRADEEDDYEDYENILPPHVSDHKHLDESSLLAPSSVSDDPRIRKPSVFDVSRRVFNNLMGRNSLPPELPSSNTSKQSSMSLKNVFKKRSV</sequence>
<feature type="region of interest" description="Disordered" evidence="5">
    <location>
        <begin position="229"/>
        <end position="282"/>
    </location>
</feature>
<reference evidence="6" key="1">
    <citation type="submission" date="2010-03" db="EMBL/GenBank/DDBJ databases">
        <title>Lepeophtheirus salmonis ESTs and full-length cDNAs.</title>
        <authorList>
            <person name="Yasuike M."/>
            <person name="von Schalburg K."/>
            <person name="Cooper G."/>
            <person name="Leong J."/>
            <person name="Jones S.R.M."/>
            <person name="Koop B.F."/>
        </authorList>
    </citation>
    <scope>NUCLEOTIDE SEQUENCE</scope>
    <source>
        <tissue evidence="6">Whole</tissue>
    </source>
</reference>
<comment type="similarity">
    <text evidence="1">Belongs to the small GTPase superfamily. Ras family.</text>
</comment>
<dbReference type="PRINTS" id="PR00449">
    <property type="entry name" value="RASTRNSFRMNG"/>
</dbReference>
<dbReference type="InterPro" id="IPR005225">
    <property type="entry name" value="Small_GTP-bd"/>
</dbReference>
<name>D3PGP1_LEPSM</name>
<dbReference type="SUPFAM" id="SSF52540">
    <property type="entry name" value="P-loop containing nucleoside triphosphate hydrolases"/>
    <property type="match status" value="1"/>
</dbReference>
<protein>
    <recommendedName>
        <fullName evidence="2">small monomeric GTPase</fullName>
        <ecNumber evidence="2">3.6.5.2</ecNumber>
    </recommendedName>
</protein>
<dbReference type="InterPro" id="IPR051065">
    <property type="entry name" value="Ras-related_GTPase"/>
</dbReference>
<dbReference type="OrthoDB" id="18798at2759"/>
<proteinExistence type="evidence at transcript level"/>
<dbReference type="EC" id="3.6.5.2" evidence="2"/>
<accession>D3PGP1</accession>
<gene>
    <name evidence="6" type="primary">RSLBB</name>
</gene>
<evidence type="ECO:0000256" key="5">
    <source>
        <dbReference type="SAM" id="MobiDB-lite"/>
    </source>
</evidence>
<comment type="catalytic activity">
    <reaction evidence="4">
        <text>GTP + H2O = GDP + phosphate + H(+)</text>
        <dbReference type="Rhea" id="RHEA:19669"/>
        <dbReference type="ChEBI" id="CHEBI:15377"/>
        <dbReference type="ChEBI" id="CHEBI:15378"/>
        <dbReference type="ChEBI" id="CHEBI:37565"/>
        <dbReference type="ChEBI" id="CHEBI:43474"/>
        <dbReference type="ChEBI" id="CHEBI:58189"/>
        <dbReference type="EC" id="3.6.5.2"/>
    </reaction>
</comment>
<evidence type="ECO:0000256" key="4">
    <source>
        <dbReference type="ARBA" id="ARBA00048098"/>
    </source>
</evidence>